<dbReference type="RefSeq" id="WP_115889829.1">
    <property type="nucleotide sequence ID" value="NZ_QRDQ01000012.1"/>
</dbReference>
<protein>
    <submittedName>
        <fullName evidence="3">Glycosyltransferase involved in cell wall biosynthesis</fullName>
    </submittedName>
</protein>
<accession>A0A3D9FK93</accession>
<reference evidence="3 4" key="1">
    <citation type="submission" date="2018-07" db="EMBL/GenBank/DDBJ databases">
        <title>Genomic Encyclopedia of Archaeal and Bacterial Type Strains, Phase II (KMG-II): from individual species to whole genera.</title>
        <authorList>
            <person name="Goeker M."/>
        </authorList>
    </citation>
    <scope>NUCLEOTIDE SEQUENCE [LARGE SCALE GENOMIC DNA]</scope>
    <source>
        <strain evidence="3 4">DSM 25795</strain>
    </source>
</reference>
<dbReference type="GO" id="GO:0016757">
    <property type="term" value="F:glycosyltransferase activity"/>
    <property type="evidence" value="ECO:0007669"/>
    <property type="project" value="UniProtKB-KW"/>
</dbReference>
<sequence>MKVLFLSKYNRDGASSRYRFYNYKPYFDKNHIEYNFKPLLDDKYVLNLYSNNKKSVIVQRFLSVLKRFYFLMFQYSKCDLIVIEKELFPNVPFIVEKFLLRGKSYALDFDDYIATGYKLNPVKRFFFRNKIDKLANGAKFVTVGNHWYFSEIKSDNLVYLPTVINLEKYPKKKLEYKTDIITIVWIGSLSTGKYLQIVAPTLQKLSQKYPIKLKVIGVDIAIEGIDVELVNWKEATEVEELLSSDIGIMPLEDTMWENGKCGFKLVQYMACGLPVIASAAPANKEIIDEGINGFIINNQDDWYDAFEKLILNVSLREQFGKSGRQKIENKYSYQVWGDRYSDFLEQKNKK</sequence>
<keyword evidence="4" id="KW-1185">Reference proteome</keyword>
<gene>
    <name evidence="3" type="ORF">BD847_3887</name>
</gene>
<dbReference type="EMBL" id="QRDQ01000012">
    <property type="protein sequence ID" value="RED19600.1"/>
    <property type="molecule type" value="Genomic_DNA"/>
</dbReference>
<evidence type="ECO:0000313" key="3">
    <source>
        <dbReference type="EMBL" id="RED19600.1"/>
    </source>
</evidence>
<evidence type="ECO:0000256" key="2">
    <source>
        <dbReference type="ARBA" id="ARBA00022679"/>
    </source>
</evidence>
<organism evidence="3 4">
    <name type="scientific">Flavobacterium cutihirudinis</name>
    <dbReference type="NCBI Taxonomy" id="1265740"/>
    <lineage>
        <taxon>Bacteria</taxon>
        <taxon>Pseudomonadati</taxon>
        <taxon>Bacteroidota</taxon>
        <taxon>Flavobacteriia</taxon>
        <taxon>Flavobacteriales</taxon>
        <taxon>Flavobacteriaceae</taxon>
        <taxon>Flavobacterium</taxon>
    </lineage>
</organism>
<dbReference type="PANTHER" id="PTHR12526:SF629">
    <property type="entry name" value="TEICHURONIC ACID BIOSYNTHESIS GLYCOSYLTRANSFERASE TUAH-RELATED"/>
    <property type="match status" value="1"/>
</dbReference>
<proteinExistence type="predicted"/>
<evidence type="ECO:0000313" key="4">
    <source>
        <dbReference type="Proteomes" id="UP000257004"/>
    </source>
</evidence>
<keyword evidence="2 3" id="KW-0808">Transferase</keyword>
<dbReference type="Proteomes" id="UP000257004">
    <property type="component" value="Unassembled WGS sequence"/>
</dbReference>
<dbReference type="SUPFAM" id="SSF53756">
    <property type="entry name" value="UDP-Glycosyltransferase/glycogen phosphorylase"/>
    <property type="match status" value="1"/>
</dbReference>
<dbReference type="CDD" id="cd03801">
    <property type="entry name" value="GT4_PimA-like"/>
    <property type="match status" value="1"/>
</dbReference>
<dbReference type="PANTHER" id="PTHR12526">
    <property type="entry name" value="GLYCOSYLTRANSFERASE"/>
    <property type="match status" value="1"/>
</dbReference>
<dbReference type="Pfam" id="PF13692">
    <property type="entry name" value="Glyco_trans_1_4"/>
    <property type="match status" value="1"/>
</dbReference>
<dbReference type="AlphaFoldDB" id="A0A3D9FK93"/>
<comment type="caution">
    <text evidence="3">The sequence shown here is derived from an EMBL/GenBank/DDBJ whole genome shotgun (WGS) entry which is preliminary data.</text>
</comment>
<keyword evidence="1" id="KW-0328">Glycosyltransferase</keyword>
<evidence type="ECO:0000256" key="1">
    <source>
        <dbReference type="ARBA" id="ARBA00022676"/>
    </source>
</evidence>
<name>A0A3D9FK93_9FLAO</name>
<dbReference type="OrthoDB" id="9815351at2"/>
<dbReference type="Gene3D" id="3.40.50.2000">
    <property type="entry name" value="Glycogen Phosphorylase B"/>
    <property type="match status" value="1"/>
</dbReference>